<dbReference type="EMBL" id="AP024601">
    <property type="protein sequence ID" value="BCU81382.1"/>
    <property type="molecule type" value="Genomic_DNA"/>
</dbReference>
<protein>
    <submittedName>
        <fullName evidence="2">Uncharacterized protein</fullName>
    </submittedName>
</protein>
<dbReference type="RefSeq" id="WP_212774618.1">
    <property type="nucleotide sequence ID" value="NZ_AP024601.1"/>
</dbReference>
<sequence>MWVKWLITITTIVVIMIVLCLYGFKLFKSNELFNFEEPPTLKVSVGNMELPVLKGSYCWTERSGLLKKRKCQKYPQLLEDAKSEPYSVVQGNRPLVIKFDKQPQKIVVSLNEGNKQTSWDITKTGMLSLPLSPKKYIYLIKAEWKEGYADYAVNIEVKK</sequence>
<keyword evidence="1" id="KW-1133">Transmembrane helix</keyword>
<proteinExistence type="predicted"/>
<reference evidence="2" key="2">
    <citation type="journal article" date="2021" name="Microbiol. Resour. Announc.">
        <title>Complete Genome Sequence of Polycladomyces abyssicola JIR-001T, Isolated from Hemipelagic Sediment in Deep Seawater.</title>
        <authorList>
            <person name="Tsubouchi T."/>
            <person name="Kaneko Y."/>
        </authorList>
    </citation>
    <scope>NUCLEOTIDE SEQUENCE</scope>
    <source>
        <strain evidence="2">JIR-001</strain>
    </source>
</reference>
<dbReference type="AlphaFoldDB" id="A0A8D5UG68"/>
<keyword evidence="1" id="KW-0812">Transmembrane</keyword>
<evidence type="ECO:0000313" key="2">
    <source>
        <dbReference type="EMBL" id="BCU81382.1"/>
    </source>
</evidence>
<evidence type="ECO:0000256" key="1">
    <source>
        <dbReference type="SAM" id="Phobius"/>
    </source>
</evidence>
<feature type="transmembrane region" description="Helical" evidence="1">
    <location>
        <begin position="6"/>
        <end position="24"/>
    </location>
</feature>
<dbReference type="KEGG" id="pabs:JIR001_11650"/>
<evidence type="ECO:0000313" key="3">
    <source>
        <dbReference type="Proteomes" id="UP000677436"/>
    </source>
</evidence>
<reference evidence="2" key="1">
    <citation type="journal article" date="2013" name="Int. J. Syst. Evol. Microbiol.">
        <title>Polycladomyces abyssicola gen. nov., sp. nov., a thermophilic filamentous bacterium isolated from hemipelagic sediment.</title>
        <authorList>
            <person name="Tsubouchi T."/>
            <person name="Shimane Y."/>
            <person name="Mori K."/>
            <person name="Usui K."/>
            <person name="Hiraki T."/>
            <person name="Tame A."/>
            <person name="Uematsu K."/>
            <person name="Maruyama T."/>
            <person name="Hatada Y."/>
        </authorList>
    </citation>
    <scope>NUCLEOTIDE SEQUENCE</scope>
    <source>
        <strain evidence="2">JIR-001</strain>
    </source>
</reference>
<accession>A0A8D5UG68</accession>
<gene>
    <name evidence="2" type="ORF">JIR001_11650</name>
</gene>
<dbReference type="Proteomes" id="UP000677436">
    <property type="component" value="Chromosome"/>
</dbReference>
<name>A0A8D5UG68_9BACL</name>
<keyword evidence="1" id="KW-0472">Membrane</keyword>
<keyword evidence="3" id="KW-1185">Reference proteome</keyword>
<organism evidence="2 3">
    <name type="scientific">Polycladomyces abyssicola</name>
    <dbReference type="NCBI Taxonomy" id="1125966"/>
    <lineage>
        <taxon>Bacteria</taxon>
        <taxon>Bacillati</taxon>
        <taxon>Bacillota</taxon>
        <taxon>Bacilli</taxon>
        <taxon>Bacillales</taxon>
        <taxon>Thermoactinomycetaceae</taxon>
        <taxon>Polycladomyces</taxon>
    </lineage>
</organism>